<evidence type="ECO:0000313" key="2">
    <source>
        <dbReference type="EMBL" id="WXA90095.1"/>
    </source>
</evidence>
<dbReference type="Proteomes" id="UP001379533">
    <property type="component" value="Chromosome"/>
</dbReference>
<sequence>MRTLITLAVVCGTAAAFAGCDFSTWAGPGSDMSVPPRSGGDPAAPGARFGAWVNNAWGPASTLLPLNKEHPPLQGVQACVVEYPALPCAISDASGRIDIHGIPVSKPVHISFRLAGYYGLLLPFDPTAGDFDQPAIEMPSLGLQAALYRQLLISEKPGTGGINVFAVDSADLRPGDAPDHSEANGKRAGVGFKYRRVYVDASGAETYGEWSNPASWALSHHSVVYLNDDESPDLLAMHTSESGLALAVNLEPGLYEAITDDTNFTNGLQTLWTRYHWNCGPINHAPSTPGAPRIARTLVQPGQLSDVRVGCVSE</sequence>
<organism evidence="2 3">
    <name type="scientific">Pendulispora brunnea</name>
    <dbReference type="NCBI Taxonomy" id="2905690"/>
    <lineage>
        <taxon>Bacteria</taxon>
        <taxon>Pseudomonadati</taxon>
        <taxon>Myxococcota</taxon>
        <taxon>Myxococcia</taxon>
        <taxon>Myxococcales</taxon>
        <taxon>Sorangiineae</taxon>
        <taxon>Pendulisporaceae</taxon>
        <taxon>Pendulispora</taxon>
    </lineage>
</organism>
<proteinExistence type="predicted"/>
<evidence type="ECO:0000256" key="1">
    <source>
        <dbReference type="SAM" id="SignalP"/>
    </source>
</evidence>
<reference evidence="2 3" key="1">
    <citation type="submission" date="2021-12" db="EMBL/GenBank/DDBJ databases">
        <title>Discovery of the Pendulisporaceae a myxobacterial family with distinct sporulation behavior and unique specialized metabolism.</title>
        <authorList>
            <person name="Garcia R."/>
            <person name="Popoff A."/>
            <person name="Bader C.D."/>
            <person name="Loehr J."/>
            <person name="Walesch S."/>
            <person name="Walt C."/>
            <person name="Boldt J."/>
            <person name="Bunk B."/>
            <person name="Haeckl F.J.F.P.J."/>
            <person name="Gunesch A.P."/>
            <person name="Birkelbach J."/>
            <person name="Nuebel U."/>
            <person name="Pietschmann T."/>
            <person name="Bach T."/>
            <person name="Mueller R."/>
        </authorList>
    </citation>
    <scope>NUCLEOTIDE SEQUENCE [LARGE SCALE GENOMIC DNA]</scope>
    <source>
        <strain evidence="2 3">MSr12523</strain>
    </source>
</reference>
<evidence type="ECO:0000313" key="3">
    <source>
        <dbReference type="Proteomes" id="UP001379533"/>
    </source>
</evidence>
<gene>
    <name evidence="2" type="ORF">LZC95_26995</name>
</gene>
<keyword evidence="3" id="KW-1185">Reference proteome</keyword>
<feature type="chain" id="PRO_5046645881" evidence="1">
    <location>
        <begin position="19"/>
        <end position="314"/>
    </location>
</feature>
<dbReference type="PROSITE" id="PS51257">
    <property type="entry name" value="PROKAR_LIPOPROTEIN"/>
    <property type="match status" value="1"/>
</dbReference>
<dbReference type="EMBL" id="CP089982">
    <property type="protein sequence ID" value="WXA90095.1"/>
    <property type="molecule type" value="Genomic_DNA"/>
</dbReference>
<name>A0ABZ2JZ94_9BACT</name>
<feature type="signal peptide" evidence="1">
    <location>
        <begin position="1"/>
        <end position="18"/>
    </location>
</feature>
<dbReference type="RefSeq" id="WP_394840708.1">
    <property type="nucleotide sequence ID" value="NZ_CP089982.1"/>
</dbReference>
<accession>A0ABZ2JZ94</accession>
<keyword evidence="1" id="KW-0732">Signal</keyword>
<protein>
    <submittedName>
        <fullName evidence="2">Uncharacterized protein</fullName>
    </submittedName>
</protein>